<keyword evidence="3" id="KW-1185">Reference proteome</keyword>
<keyword evidence="1" id="KW-0472">Membrane</keyword>
<accession>I4D291</accession>
<evidence type="ECO:0000313" key="2">
    <source>
        <dbReference type="EMBL" id="AFM39915.1"/>
    </source>
</evidence>
<gene>
    <name evidence="2" type="ordered locus">Desaci_0860</name>
</gene>
<dbReference type="KEGG" id="dai:Desaci_0860"/>
<organism evidence="2 3">
    <name type="scientific">Desulfosporosinus acidiphilus (strain DSM 22704 / JCM 16185 / SJ4)</name>
    <dbReference type="NCBI Taxonomy" id="646529"/>
    <lineage>
        <taxon>Bacteria</taxon>
        <taxon>Bacillati</taxon>
        <taxon>Bacillota</taxon>
        <taxon>Clostridia</taxon>
        <taxon>Eubacteriales</taxon>
        <taxon>Desulfitobacteriaceae</taxon>
        <taxon>Desulfosporosinus</taxon>
    </lineage>
</organism>
<keyword evidence="1" id="KW-1133">Transmembrane helix</keyword>
<reference evidence="2 3" key="1">
    <citation type="journal article" date="2012" name="J. Bacteriol.">
        <title>Complete genome sequences of Desulfosporosinus orientis DSM765T, Desulfosporosinus youngiae DSM17734T, Desulfosporosinus meridiei DSM13257T, and Desulfosporosinus acidiphilus DSM22704T.</title>
        <authorList>
            <person name="Pester M."/>
            <person name="Brambilla E."/>
            <person name="Alazard D."/>
            <person name="Rattei T."/>
            <person name="Weinmaier T."/>
            <person name="Han J."/>
            <person name="Lucas S."/>
            <person name="Lapidus A."/>
            <person name="Cheng J.F."/>
            <person name="Goodwin L."/>
            <person name="Pitluck S."/>
            <person name="Peters L."/>
            <person name="Ovchinnikova G."/>
            <person name="Teshima H."/>
            <person name="Detter J.C."/>
            <person name="Han C.S."/>
            <person name="Tapia R."/>
            <person name="Land M.L."/>
            <person name="Hauser L."/>
            <person name="Kyrpides N.C."/>
            <person name="Ivanova N.N."/>
            <person name="Pagani I."/>
            <person name="Huntmann M."/>
            <person name="Wei C.L."/>
            <person name="Davenport K.W."/>
            <person name="Daligault H."/>
            <person name="Chain P.S."/>
            <person name="Chen A."/>
            <person name="Mavromatis K."/>
            <person name="Markowitz V."/>
            <person name="Szeto E."/>
            <person name="Mikhailova N."/>
            <person name="Pati A."/>
            <person name="Wagner M."/>
            <person name="Woyke T."/>
            <person name="Ollivier B."/>
            <person name="Klenk H.P."/>
            <person name="Spring S."/>
            <person name="Loy A."/>
        </authorList>
    </citation>
    <scope>NUCLEOTIDE SEQUENCE [LARGE SCALE GENOMIC DNA]</scope>
    <source>
        <strain evidence="3">DSM 22704 / JCM 16185 / SJ4</strain>
    </source>
</reference>
<keyword evidence="1" id="KW-0812">Transmembrane</keyword>
<feature type="transmembrane region" description="Helical" evidence="1">
    <location>
        <begin position="6"/>
        <end position="24"/>
    </location>
</feature>
<protein>
    <submittedName>
        <fullName evidence="2">Uncharacterized protein</fullName>
    </submittedName>
</protein>
<name>I4D291_DESAJ</name>
<sequence>MGTAKTLEVVPIVFSLINTAMILGHSFHRAKRYFEIVNYACSDQGGKAPCPRRMLIMNSYQRKHAKIEYYGPNDIPTMTIFKVTYKA</sequence>
<dbReference type="HOGENOM" id="CLU_2478218_0_0_9"/>
<evidence type="ECO:0000256" key="1">
    <source>
        <dbReference type="SAM" id="Phobius"/>
    </source>
</evidence>
<dbReference type="AlphaFoldDB" id="I4D291"/>
<dbReference type="EMBL" id="CP003639">
    <property type="protein sequence ID" value="AFM39915.1"/>
    <property type="molecule type" value="Genomic_DNA"/>
</dbReference>
<evidence type="ECO:0000313" key="3">
    <source>
        <dbReference type="Proteomes" id="UP000002892"/>
    </source>
</evidence>
<proteinExistence type="predicted"/>
<dbReference type="Proteomes" id="UP000002892">
    <property type="component" value="Chromosome"/>
</dbReference>